<comment type="caution">
    <text evidence="1">The sequence shown here is derived from an EMBL/GenBank/DDBJ whole genome shotgun (WGS) entry which is preliminary data.</text>
</comment>
<organism evidence="1">
    <name type="scientific">uncultured bacterium</name>
    <name type="common">gcode 4</name>
    <dbReference type="NCBI Taxonomy" id="1234023"/>
    <lineage>
        <taxon>Bacteria</taxon>
        <taxon>environmental samples</taxon>
    </lineage>
</organism>
<dbReference type="EMBL" id="AMFJ01000383">
    <property type="protein sequence ID" value="EKE28029.1"/>
    <property type="molecule type" value="Genomic_DNA"/>
</dbReference>
<sequence>MTAQNLDDIIWLLWKDFNTIAEELWHSPDSAREVIKSAIEWNRIKASGVIDAPLPAPANERIPIESASVDSLLDALKTEFELNNGVIIVEFMETDFTPDGVPFWKVKLSDMCILPFYWKQILSNSTIAYCDHIKFSESWYVYGAVWMKDWGVIPFKISNKVKYCIPVVWSVQINNCEDLEIMPNGILKWKISDKKDWKWYEFEWAEIIGRVLKSSNIIFRDKHSIAKELKGKYWIDVDKSDLKVAYMLYNCPLYWTIRPVKWGKYPYVWGEMFREVEWHRIEHIHSIEQKHNYFICTISIYWWGDRETIIIKERWKYVIYLNKSINLI</sequence>
<accession>K2GCT3</accession>
<gene>
    <name evidence="1" type="ORF">ACD_3C00109G0008</name>
</gene>
<protein>
    <submittedName>
        <fullName evidence="1">Uncharacterized protein</fullName>
    </submittedName>
</protein>
<evidence type="ECO:0000313" key="1">
    <source>
        <dbReference type="EMBL" id="EKE28029.1"/>
    </source>
</evidence>
<reference evidence="1" key="1">
    <citation type="journal article" date="2012" name="Science">
        <title>Fermentation, hydrogen, and sulfur metabolism in multiple uncultivated bacterial phyla.</title>
        <authorList>
            <person name="Wrighton K.C."/>
            <person name="Thomas B.C."/>
            <person name="Sharon I."/>
            <person name="Miller C.S."/>
            <person name="Castelle C.J."/>
            <person name="VerBerkmoes N.C."/>
            <person name="Wilkins M.J."/>
            <person name="Hettich R.L."/>
            <person name="Lipton M.S."/>
            <person name="Williams K.H."/>
            <person name="Long P.E."/>
            <person name="Banfield J.F."/>
        </authorList>
    </citation>
    <scope>NUCLEOTIDE SEQUENCE [LARGE SCALE GENOMIC DNA]</scope>
</reference>
<dbReference type="AlphaFoldDB" id="K2GCT3"/>
<proteinExistence type="predicted"/>
<name>K2GCT3_9BACT</name>